<keyword evidence="6" id="KW-0136">Cellulose degradation</keyword>
<feature type="chain" id="PRO_5019101183" description="Endoglucanase EG-II" evidence="14">
    <location>
        <begin position="20"/>
        <end position="376"/>
    </location>
</feature>
<keyword evidence="7" id="KW-0119">Carbohydrate metabolism</keyword>
<dbReference type="GO" id="GO:0008810">
    <property type="term" value="F:cellulase activity"/>
    <property type="evidence" value="ECO:0007669"/>
    <property type="project" value="UniProtKB-EC"/>
</dbReference>
<dbReference type="FunFam" id="3.20.20.80:FF:000124">
    <property type="entry name" value="Exported cellulase"/>
    <property type="match status" value="1"/>
</dbReference>
<dbReference type="PANTHER" id="PTHR34142:SF5">
    <property type="entry name" value="CBM1 DOMAIN-CONTAINING PROTEIN"/>
    <property type="match status" value="1"/>
</dbReference>
<evidence type="ECO:0000259" key="15">
    <source>
        <dbReference type="Pfam" id="PF00150"/>
    </source>
</evidence>
<dbReference type="EC" id="3.2.1.4" evidence="3"/>
<dbReference type="InterPro" id="IPR017853">
    <property type="entry name" value="GH"/>
</dbReference>
<keyword evidence="17" id="KW-1185">Reference proteome</keyword>
<evidence type="ECO:0000256" key="11">
    <source>
        <dbReference type="ARBA" id="ARBA00059691"/>
    </source>
</evidence>
<evidence type="ECO:0000256" key="3">
    <source>
        <dbReference type="ARBA" id="ARBA00012601"/>
    </source>
</evidence>
<evidence type="ECO:0000256" key="6">
    <source>
        <dbReference type="ARBA" id="ARBA00023001"/>
    </source>
</evidence>
<feature type="signal peptide" evidence="14">
    <location>
        <begin position="1"/>
        <end position="19"/>
    </location>
</feature>
<comment type="function">
    <text evidence="11">Endoglucanase (EG) that cleaves the internal beta-1,4-glucosidic bonds in cellulose. The degradation of cellulose involves an interplay between different cellulolytic enzymes. Hydrolysis starts with EGs, which cut internal glycosidic linkages to reduce the polymerization degree of the substrate and creates new chain ends for exocellobiohydrolases (CBHs). The CBH release the disaccharide cellobiose from the non-reducing end of the cellulose polymer chain. Finally, beta-1,4-glucosidases hydrolyze the cellobiose and other short cello-oligosaccharides into glucose units.</text>
</comment>
<reference evidence="16 17" key="1">
    <citation type="submission" date="2018-12" db="EMBL/GenBank/DDBJ databases">
        <title>Draft genome sequence of Xylaria grammica IHI A82.</title>
        <authorList>
            <person name="Buettner E."/>
            <person name="Kellner H."/>
        </authorList>
    </citation>
    <scope>NUCLEOTIDE SEQUENCE [LARGE SCALE GENOMIC DNA]</scope>
    <source>
        <strain evidence="16 17">IHI A82</strain>
    </source>
</reference>
<evidence type="ECO:0000256" key="1">
    <source>
        <dbReference type="ARBA" id="ARBA00000966"/>
    </source>
</evidence>
<dbReference type="AlphaFoldDB" id="A0A439D9J2"/>
<comment type="catalytic activity">
    <reaction evidence="1">
        <text>Endohydrolysis of (1-&gt;4)-beta-D-glucosidic linkages in cellulose, lichenin and cereal beta-D-glucans.</text>
        <dbReference type="EC" id="3.2.1.4"/>
    </reaction>
</comment>
<accession>A0A439D9J2</accession>
<name>A0A439D9J2_9PEZI</name>
<keyword evidence="5 13" id="KW-0378">Hydrolase</keyword>
<dbReference type="GO" id="GO:0030245">
    <property type="term" value="P:cellulose catabolic process"/>
    <property type="evidence" value="ECO:0007669"/>
    <property type="project" value="UniProtKB-KW"/>
</dbReference>
<evidence type="ECO:0000256" key="4">
    <source>
        <dbReference type="ARBA" id="ARBA00022729"/>
    </source>
</evidence>
<evidence type="ECO:0000313" key="16">
    <source>
        <dbReference type="EMBL" id="RWA11083.1"/>
    </source>
</evidence>
<dbReference type="Proteomes" id="UP000286045">
    <property type="component" value="Unassembled WGS sequence"/>
</dbReference>
<keyword evidence="9 13" id="KW-0326">Glycosidase</keyword>
<feature type="domain" description="Glycoside hydrolase family 5" evidence="15">
    <location>
        <begin position="81"/>
        <end position="341"/>
    </location>
</feature>
<keyword evidence="8" id="KW-0873">Pyrrolidone carboxylic acid</keyword>
<evidence type="ECO:0000256" key="8">
    <source>
        <dbReference type="ARBA" id="ARBA00023283"/>
    </source>
</evidence>
<evidence type="ECO:0000256" key="2">
    <source>
        <dbReference type="ARBA" id="ARBA00005641"/>
    </source>
</evidence>
<dbReference type="SUPFAM" id="SSF51445">
    <property type="entry name" value="(Trans)glycosidases"/>
    <property type="match status" value="1"/>
</dbReference>
<comment type="caution">
    <text evidence="16">The sequence shown here is derived from an EMBL/GenBank/DDBJ whole genome shotgun (WGS) entry which is preliminary data.</text>
</comment>
<evidence type="ECO:0000256" key="9">
    <source>
        <dbReference type="ARBA" id="ARBA00023295"/>
    </source>
</evidence>
<comment type="similarity">
    <text evidence="2 13">Belongs to the glycosyl hydrolase 5 (cellulase A) family.</text>
</comment>
<keyword evidence="10" id="KW-0624">Polysaccharide degradation</keyword>
<evidence type="ECO:0000256" key="5">
    <source>
        <dbReference type="ARBA" id="ARBA00022801"/>
    </source>
</evidence>
<dbReference type="PANTHER" id="PTHR34142">
    <property type="entry name" value="ENDO-BETA-1,4-GLUCANASE A"/>
    <property type="match status" value="1"/>
</dbReference>
<dbReference type="Gene3D" id="3.20.20.80">
    <property type="entry name" value="Glycosidases"/>
    <property type="match status" value="1"/>
</dbReference>
<evidence type="ECO:0000256" key="7">
    <source>
        <dbReference type="ARBA" id="ARBA00023277"/>
    </source>
</evidence>
<dbReference type="STRING" id="363999.A0A439D9J2"/>
<gene>
    <name evidence="16" type="ORF">EKO27_g4037</name>
</gene>
<protein>
    <recommendedName>
        <fullName evidence="12">Endoglucanase EG-II</fullName>
        <ecNumber evidence="3">3.2.1.4</ecNumber>
    </recommendedName>
</protein>
<keyword evidence="4 14" id="KW-0732">Signal</keyword>
<dbReference type="InterPro" id="IPR018087">
    <property type="entry name" value="Glyco_hydro_5_CS"/>
</dbReference>
<evidence type="ECO:0000256" key="12">
    <source>
        <dbReference type="ARBA" id="ARBA00074271"/>
    </source>
</evidence>
<evidence type="ECO:0000256" key="13">
    <source>
        <dbReference type="RuleBase" id="RU361153"/>
    </source>
</evidence>
<dbReference type="EMBL" id="RYZI01000091">
    <property type="protein sequence ID" value="RWA11083.1"/>
    <property type="molecule type" value="Genomic_DNA"/>
</dbReference>
<organism evidence="16 17">
    <name type="scientific">Xylaria grammica</name>
    <dbReference type="NCBI Taxonomy" id="363999"/>
    <lineage>
        <taxon>Eukaryota</taxon>
        <taxon>Fungi</taxon>
        <taxon>Dikarya</taxon>
        <taxon>Ascomycota</taxon>
        <taxon>Pezizomycotina</taxon>
        <taxon>Sordariomycetes</taxon>
        <taxon>Xylariomycetidae</taxon>
        <taxon>Xylariales</taxon>
        <taxon>Xylariaceae</taxon>
        <taxon>Xylaria</taxon>
    </lineage>
</organism>
<sequence>MKTVVASIVALASAASVMSRPNPVGVLSREYAGGIYGKLGPAPPKRATGVQYFGVNIAGFDFGCATDASETSLVYPPLSALGGPDGEGQMSHFVNDNSMNIFRLPVGWQFLVNNQLGGVLDSGNFNQFDQLVKACLGTGATCIIDIHNYARWNGEIIGQGGPSNDEFANLWGQLAAKYASEEKIMFGLMNEPHDVPDIDAWAESVQAAVNAIRQAETEASGSAHTILIPGNDWTSAAPFPTKSGPTLLNVVNPDNTTTGLVFDVHKYSDIDNSGTHTDCTTDNISTAFAPLADWLRTNNRQAINTEMGGGNTESCQKFLCDQIAYLNENADVYLGYVGWSAGSFDPQTYELSEVPTKNGDTWTDSALVQACFKKAA</sequence>
<dbReference type="InterPro" id="IPR001547">
    <property type="entry name" value="Glyco_hydro_5"/>
</dbReference>
<dbReference type="PROSITE" id="PS00659">
    <property type="entry name" value="GLYCOSYL_HYDROL_F5"/>
    <property type="match status" value="1"/>
</dbReference>
<evidence type="ECO:0000313" key="17">
    <source>
        <dbReference type="Proteomes" id="UP000286045"/>
    </source>
</evidence>
<dbReference type="Pfam" id="PF00150">
    <property type="entry name" value="Cellulase"/>
    <property type="match status" value="1"/>
</dbReference>
<evidence type="ECO:0000256" key="10">
    <source>
        <dbReference type="ARBA" id="ARBA00023326"/>
    </source>
</evidence>
<evidence type="ECO:0000256" key="14">
    <source>
        <dbReference type="SAM" id="SignalP"/>
    </source>
</evidence>
<proteinExistence type="inferred from homology"/>